<dbReference type="AlphaFoldDB" id="I3R7L0"/>
<gene>
    <name evidence="1" type="ordered locus">HFX_2539</name>
</gene>
<evidence type="ECO:0000313" key="1">
    <source>
        <dbReference type="EMBL" id="AFK20220.1"/>
    </source>
</evidence>
<protein>
    <submittedName>
        <fullName evidence="1">Uncharacterized protein</fullName>
    </submittedName>
</protein>
<evidence type="ECO:0000313" key="2">
    <source>
        <dbReference type="Proteomes" id="UP000006469"/>
    </source>
</evidence>
<dbReference type="STRING" id="523841.HFX_2539"/>
<name>I3R7L0_HALMT</name>
<accession>I3R7L0</accession>
<organism evidence="1 2">
    <name type="scientific">Haloferax mediterranei (strain ATCC 33500 / DSM 1411 / JCM 8866 / NBRC 14739 / NCIMB 2177 / R-4)</name>
    <name type="common">Halobacterium mediterranei</name>
    <dbReference type="NCBI Taxonomy" id="523841"/>
    <lineage>
        <taxon>Archaea</taxon>
        <taxon>Methanobacteriati</taxon>
        <taxon>Methanobacteriota</taxon>
        <taxon>Stenosarchaea group</taxon>
        <taxon>Halobacteria</taxon>
        <taxon>Halobacteriales</taxon>
        <taxon>Haloferacaceae</taxon>
        <taxon>Haloferax</taxon>
    </lineage>
</organism>
<dbReference type="EMBL" id="CP001868">
    <property type="protein sequence ID" value="AFK20220.1"/>
    <property type="molecule type" value="Genomic_DNA"/>
</dbReference>
<dbReference type="KEGG" id="hme:HFX_2539"/>
<dbReference type="Proteomes" id="UP000006469">
    <property type="component" value="Chromosome"/>
</dbReference>
<sequence>MAKHPSEFRAYSPLSHVFTRASDDPNQRELHKHVISAASLNFHSMDSKVVVDDECRNGTLEFDVDGGAEGFVRLDPTTHMGEQTLRRLHVARGGGRHAQFE</sequence>
<proteinExistence type="predicted"/>
<dbReference type="eggNOG" id="arCOG04347">
    <property type="taxonomic scope" value="Archaea"/>
</dbReference>
<reference evidence="1 2" key="1">
    <citation type="journal article" date="2012" name="J. Bacteriol.">
        <title>Complete genome sequence of the metabolically versatile halophilic archaeon Haloferax mediterranei, a poly(3-hydroxybutyrate-co-3-hydroxyvalerate) producer.</title>
        <authorList>
            <person name="Han J."/>
            <person name="Zhang F."/>
            <person name="Hou J."/>
            <person name="Liu X."/>
            <person name="Li M."/>
            <person name="Liu H."/>
            <person name="Cai L."/>
            <person name="Zhang B."/>
            <person name="Chen Y."/>
            <person name="Zhou J."/>
            <person name="Hu S."/>
            <person name="Xiang H."/>
        </authorList>
    </citation>
    <scope>NUCLEOTIDE SEQUENCE [LARGE SCALE GENOMIC DNA]</scope>
    <source>
        <strain evidence="2">ATCC 33500 / DSM 1411 / JCM 8866 / NBRC 14739 / NCIMB 2177 / R-4</strain>
    </source>
</reference>
<dbReference type="HOGENOM" id="CLU_2284964_0_0_2"/>